<reference evidence="1 2" key="1">
    <citation type="submission" date="2017-07" db="EMBL/GenBank/DDBJ databases">
        <title>Genomes of Fischerella (Mastigocladus) sp. strains.</title>
        <authorList>
            <person name="Miller S.R."/>
        </authorList>
    </citation>
    <scope>NUCLEOTIDE SEQUENCE [LARGE SCALE GENOMIC DNA]</scope>
    <source>
        <strain evidence="1 2">CCMEE 5330</strain>
    </source>
</reference>
<name>A0A2N6MEU9_9CYAN</name>
<comment type="caution">
    <text evidence="1">The sequence shown here is derived from an EMBL/GenBank/DDBJ whole genome shotgun (WGS) entry which is preliminary data.</text>
</comment>
<evidence type="ECO:0000313" key="1">
    <source>
        <dbReference type="EMBL" id="PMB45289.1"/>
    </source>
</evidence>
<dbReference type="EMBL" id="NMQI01000184">
    <property type="protein sequence ID" value="PMB45289.1"/>
    <property type="molecule type" value="Genomic_DNA"/>
</dbReference>
<protein>
    <submittedName>
        <fullName evidence="1">Uncharacterized protein</fullName>
    </submittedName>
</protein>
<organism evidence="1 2">
    <name type="scientific">Fischerella thermalis CCMEE 5330</name>
    <dbReference type="NCBI Taxonomy" id="2019670"/>
    <lineage>
        <taxon>Bacteria</taxon>
        <taxon>Bacillati</taxon>
        <taxon>Cyanobacteriota</taxon>
        <taxon>Cyanophyceae</taxon>
        <taxon>Nostocales</taxon>
        <taxon>Hapalosiphonaceae</taxon>
        <taxon>Fischerella</taxon>
    </lineage>
</organism>
<sequence length="60" mass="6694">MRLGIGNWNWGVGIGEWGVGSREQGSGSRGLMFYLSFPFPCLPCPLFRSPIPYPRSPNHL</sequence>
<gene>
    <name evidence="1" type="ORF">CEN41_08535</name>
</gene>
<evidence type="ECO:0000313" key="2">
    <source>
        <dbReference type="Proteomes" id="UP000234966"/>
    </source>
</evidence>
<dbReference type="AlphaFoldDB" id="A0A2N6MEU9"/>
<accession>A0A2N6MEU9</accession>
<dbReference type="Proteomes" id="UP000234966">
    <property type="component" value="Unassembled WGS sequence"/>
</dbReference>
<proteinExistence type="predicted"/>